<evidence type="ECO:0000256" key="5">
    <source>
        <dbReference type="ARBA" id="ARBA00022503"/>
    </source>
</evidence>
<dbReference type="PANTHER" id="PTHR47271:SF3">
    <property type="entry name" value="ARGININE DEIMINASE"/>
    <property type="match status" value="1"/>
</dbReference>
<name>A0A542ECJ8_9MICO</name>
<comment type="caution">
    <text evidence="10">The sequence shown here is derived from an EMBL/GenBank/DDBJ whole genome shotgun (WGS) entry which is preliminary data.</text>
</comment>
<dbReference type="InterPro" id="IPR003876">
    <property type="entry name" value="Arg_deiminase"/>
</dbReference>
<accession>A0A542ECJ8</accession>
<comment type="catalytic activity">
    <reaction evidence="7 8">
        <text>L-arginine + H2O = L-citrulline + NH4(+)</text>
        <dbReference type="Rhea" id="RHEA:19597"/>
        <dbReference type="ChEBI" id="CHEBI:15377"/>
        <dbReference type="ChEBI" id="CHEBI:28938"/>
        <dbReference type="ChEBI" id="CHEBI:32682"/>
        <dbReference type="ChEBI" id="CHEBI:57743"/>
        <dbReference type="EC" id="3.5.3.6"/>
    </reaction>
</comment>
<keyword evidence="11" id="KW-1185">Reference proteome</keyword>
<gene>
    <name evidence="8" type="primary">arcA</name>
    <name evidence="10" type="ORF">FB459_0453</name>
</gene>
<keyword evidence="6 8" id="KW-0378">Hydrolase</keyword>
<dbReference type="Proteomes" id="UP000320806">
    <property type="component" value="Unassembled WGS sequence"/>
</dbReference>
<dbReference type="AlphaFoldDB" id="A0A542ECJ8"/>
<proteinExistence type="inferred from homology"/>
<dbReference type="Pfam" id="PF02274">
    <property type="entry name" value="ADI"/>
    <property type="match status" value="1"/>
</dbReference>
<evidence type="ECO:0000313" key="11">
    <source>
        <dbReference type="Proteomes" id="UP000320806"/>
    </source>
</evidence>
<dbReference type="OrthoDB" id="9807502at2"/>
<comment type="pathway">
    <text evidence="2 8">Amino-acid degradation; L-arginine degradation via ADI pathway; carbamoyl phosphate from L-arginine: step 1/2.</text>
</comment>
<evidence type="ECO:0000256" key="3">
    <source>
        <dbReference type="ARBA" id="ARBA00010206"/>
    </source>
</evidence>
<dbReference type="PIRSF" id="PIRSF006356">
    <property type="entry name" value="Arg_deiminase"/>
    <property type="match status" value="1"/>
</dbReference>
<evidence type="ECO:0000256" key="7">
    <source>
        <dbReference type="ARBA" id="ARBA00049429"/>
    </source>
</evidence>
<dbReference type="PRINTS" id="PR01466">
    <property type="entry name" value="ARGDEIMINASE"/>
</dbReference>
<evidence type="ECO:0000256" key="8">
    <source>
        <dbReference type="HAMAP-Rule" id="MF_00242"/>
    </source>
</evidence>
<reference evidence="10 11" key="1">
    <citation type="submission" date="2019-06" db="EMBL/GenBank/DDBJ databases">
        <title>Sequencing the genomes of 1000 actinobacteria strains.</title>
        <authorList>
            <person name="Klenk H.-P."/>
        </authorList>
    </citation>
    <scope>NUCLEOTIDE SEQUENCE [LARGE SCALE GENOMIC DNA]</scope>
    <source>
        <strain evidence="10 11">DSM 19828</strain>
    </source>
</reference>
<dbReference type="RefSeq" id="WP_129626596.1">
    <property type="nucleotide sequence ID" value="NZ_BAABCI010000039.1"/>
</dbReference>
<dbReference type="NCBIfam" id="NF002381">
    <property type="entry name" value="PRK01388.1"/>
    <property type="match status" value="1"/>
</dbReference>
<sequence length="414" mass="45289">MPEVGVHSEAGRLRRVLVCRPSLAHLRLTPDTCADLLFDEVIWVEKAQRDHADFVAKMESRGIEVLDLLDLLTDILDQPVARAWVLDRKVTDDRVGAAFTDDLRSWLDSLPAAELTEYLVGGVSYRDVPDDLSSPLLQVARDLDQMGFFIPPLPNTLFMRDNTSWIYGGVTLNPMYWPVRQQETLLTTAVYRFHPAFADQDLTYWFGDPDGRNLFRGLATLEGGDVMPVGNGVVLIGMGERTSQQAITQVAHTLFDAGAAAQVIVAALPKLRAAMHLDTVFTFCSEDVVTAFAPITDRIVPITLRPDPNAPSGLDVHRADTSFVETVGKALGTKLRTVATDGDPFGVQREQWDDGANLLALEPGVVMGYDRNTATNKALANAGIEVITISAGELGRGRGGGRCMTCPVLRDPLY</sequence>
<dbReference type="Gene3D" id="1.10.3930.10">
    <property type="entry name" value="Arginine deiminase"/>
    <property type="match status" value="1"/>
</dbReference>
<keyword evidence="4 8" id="KW-0963">Cytoplasm</keyword>
<evidence type="ECO:0000256" key="2">
    <source>
        <dbReference type="ARBA" id="ARBA00005213"/>
    </source>
</evidence>
<dbReference type="UniPathway" id="UPA00254">
    <property type="reaction ID" value="UER00364"/>
</dbReference>
<organism evidence="10 11">
    <name type="scientific">Yimella lutea</name>
    <dbReference type="NCBI Taxonomy" id="587872"/>
    <lineage>
        <taxon>Bacteria</taxon>
        <taxon>Bacillati</taxon>
        <taxon>Actinomycetota</taxon>
        <taxon>Actinomycetes</taxon>
        <taxon>Micrococcales</taxon>
        <taxon>Dermacoccaceae</taxon>
        <taxon>Yimella</taxon>
    </lineage>
</organism>
<evidence type="ECO:0000256" key="6">
    <source>
        <dbReference type="ARBA" id="ARBA00022801"/>
    </source>
</evidence>
<comment type="similarity">
    <text evidence="3 8">Belongs to the arginine deiminase family.</text>
</comment>
<dbReference type="GO" id="GO:0019546">
    <property type="term" value="P:L-arginine deiminase pathway"/>
    <property type="evidence" value="ECO:0007669"/>
    <property type="project" value="TreeGrafter"/>
</dbReference>
<feature type="active site" description="Amidino-cysteine intermediate" evidence="8 9">
    <location>
        <position position="403"/>
    </location>
</feature>
<dbReference type="EC" id="3.5.3.6" evidence="8"/>
<comment type="subcellular location">
    <subcellularLocation>
        <location evidence="1 8">Cytoplasm</location>
    </subcellularLocation>
</comment>
<dbReference type="GO" id="GO:0016990">
    <property type="term" value="F:arginine deiminase activity"/>
    <property type="evidence" value="ECO:0007669"/>
    <property type="project" value="UniProtKB-UniRule"/>
</dbReference>
<evidence type="ECO:0000256" key="4">
    <source>
        <dbReference type="ARBA" id="ARBA00022490"/>
    </source>
</evidence>
<dbReference type="SUPFAM" id="SSF55909">
    <property type="entry name" value="Pentein"/>
    <property type="match status" value="1"/>
</dbReference>
<dbReference type="EMBL" id="VFMO01000001">
    <property type="protein sequence ID" value="TQJ13063.1"/>
    <property type="molecule type" value="Genomic_DNA"/>
</dbReference>
<dbReference type="Gene3D" id="3.75.10.10">
    <property type="entry name" value="L-arginine/glycine Amidinotransferase, Chain A"/>
    <property type="match status" value="1"/>
</dbReference>
<dbReference type="HAMAP" id="MF_00242">
    <property type="entry name" value="Arg_deiminase"/>
    <property type="match status" value="1"/>
</dbReference>
<dbReference type="PANTHER" id="PTHR47271">
    <property type="entry name" value="ARGININE DEIMINASE"/>
    <property type="match status" value="1"/>
</dbReference>
<protein>
    <recommendedName>
        <fullName evidence="8">Arginine deiminase</fullName>
        <shortName evidence="8">ADI</shortName>
        <ecNumber evidence="8">3.5.3.6</ecNumber>
    </recommendedName>
    <alternativeName>
        <fullName evidence="8">Arginine dihydrolase</fullName>
        <shortName evidence="8">AD</shortName>
    </alternativeName>
</protein>
<evidence type="ECO:0000256" key="9">
    <source>
        <dbReference type="PIRSR" id="PIRSR006356-1"/>
    </source>
</evidence>
<keyword evidence="5 8" id="KW-0056">Arginine metabolism</keyword>
<dbReference type="GO" id="GO:0005737">
    <property type="term" value="C:cytoplasm"/>
    <property type="evidence" value="ECO:0007669"/>
    <property type="project" value="UniProtKB-SubCell"/>
</dbReference>
<evidence type="ECO:0000256" key="1">
    <source>
        <dbReference type="ARBA" id="ARBA00004496"/>
    </source>
</evidence>
<evidence type="ECO:0000313" key="10">
    <source>
        <dbReference type="EMBL" id="TQJ13063.1"/>
    </source>
</evidence>